<feature type="compositionally biased region" description="Basic and acidic residues" evidence="1">
    <location>
        <begin position="50"/>
        <end position="66"/>
    </location>
</feature>
<dbReference type="Proteomes" id="UP000218231">
    <property type="component" value="Unassembled WGS sequence"/>
</dbReference>
<evidence type="ECO:0000313" key="3">
    <source>
        <dbReference type="Proteomes" id="UP000218231"/>
    </source>
</evidence>
<dbReference type="EMBL" id="LIAE01006517">
    <property type="protein sequence ID" value="PAV88511.1"/>
    <property type="molecule type" value="Genomic_DNA"/>
</dbReference>
<comment type="caution">
    <text evidence="2">The sequence shown here is derived from an EMBL/GenBank/DDBJ whole genome shotgun (WGS) entry which is preliminary data.</text>
</comment>
<feature type="region of interest" description="Disordered" evidence="1">
    <location>
        <begin position="1"/>
        <end position="81"/>
    </location>
</feature>
<reference evidence="2 3" key="1">
    <citation type="journal article" date="2017" name="Curr. Biol.">
        <title>Genome architecture and evolution of a unichromosomal asexual nematode.</title>
        <authorList>
            <person name="Fradin H."/>
            <person name="Zegar C."/>
            <person name="Gutwein M."/>
            <person name="Lucas J."/>
            <person name="Kovtun M."/>
            <person name="Corcoran D."/>
            <person name="Baugh L.R."/>
            <person name="Kiontke K."/>
            <person name="Gunsalus K."/>
            <person name="Fitch D.H."/>
            <person name="Piano F."/>
        </authorList>
    </citation>
    <scope>NUCLEOTIDE SEQUENCE [LARGE SCALE GENOMIC DNA]</scope>
    <source>
        <strain evidence="2">PF1309</strain>
    </source>
</reference>
<feature type="compositionally biased region" description="Basic and acidic residues" evidence="1">
    <location>
        <begin position="1"/>
        <end position="11"/>
    </location>
</feature>
<dbReference type="AlphaFoldDB" id="A0A2A2LQI4"/>
<evidence type="ECO:0000256" key="1">
    <source>
        <dbReference type="SAM" id="MobiDB-lite"/>
    </source>
</evidence>
<proteinExistence type="predicted"/>
<evidence type="ECO:0000313" key="2">
    <source>
        <dbReference type="EMBL" id="PAV88511.1"/>
    </source>
</evidence>
<accession>A0A2A2LQI4</accession>
<keyword evidence="3" id="KW-1185">Reference proteome</keyword>
<organism evidence="2 3">
    <name type="scientific">Diploscapter pachys</name>
    <dbReference type="NCBI Taxonomy" id="2018661"/>
    <lineage>
        <taxon>Eukaryota</taxon>
        <taxon>Metazoa</taxon>
        <taxon>Ecdysozoa</taxon>
        <taxon>Nematoda</taxon>
        <taxon>Chromadorea</taxon>
        <taxon>Rhabditida</taxon>
        <taxon>Rhabditina</taxon>
        <taxon>Rhabditomorpha</taxon>
        <taxon>Rhabditoidea</taxon>
        <taxon>Rhabditidae</taxon>
        <taxon>Diploscapter</taxon>
    </lineage>
</organism>
<name>A0A2A2LQI4_9BILA</name>
<protein>
    <submittedName>
        <fullName evidence="2">Uncharacterized protein</fullName>
    </submittedName>
</protein>
<gene>
    <name evidence="2" type="ORF">WR25_07895</name>
</gene>
<sequence>MIKPELRESHRQSSRQFGKGMDVQAGFRFKTNRNYDIREPSVGIPNASGRDVRPGPRWDDQRERVEGAVQHHSAGPCSHKQ</sequence>